<comment type="similarity">
    <text evidence="1">Belongs to the NADH:flavin oxidoreductase/NADH oxidase family.</text>
</comment>
<protein>
    <recommendedName>
        <fullName evidence="5">NADH:flavin oxidoreductase/NADH oxidase N-terminal domain-containing protein</fullName>
    </recommendedName>
</protein>
<dbReference type="GO" id="GO:0016491">
    <property type="term" value="F:oxidoreductase activity"/>
    <property type="evidence" value="ECO:0007669"/>
    <property type="project" value="UniProtKB-KW"/>
</dbReference>
<reference evidence="6" key="1">
    <citation type="submission" date="2022-11" db="EMBL/GenBank/DDBJ databases">
        <authorList>
            <person name="Scott C."/>
            <person name="Bruce N."/>
        </authorList>
    </citation>
    <scope>NUCLEOTIDE SEQUENCE</scope>
</reference>
<dbReference type="EMBL" id="CALLCH030000004">
    <property type="protein sequence ID" value="CAI4212387.1"/>
    <property type="molecule type" value="Genomic_DNA"/>
</dbReference>
<dbReference type="Gene3D" id="3.20.20.70">
    <property type="entry name" value="Aldolase class I"/>
    <property type="match status" value="2"/>
</dbReference>
<evidence type="ECO:0000313" key="6">
    <source>
        <dbReference type="EMBL" id="CAI4212387.1"/>
    </source>
</evidence>
<evidence type="ECO:0000256" key="3">
    <source>
        <dbReference type="ARBA" id="ARBA00022643"/>
    </source>
</evidence>
<keyword evidence="3" id="KW-0288">FMN</keyword>
<dbReference type="Pfam" id="PF00724">
    <property type="entry name" value="Oxidored_FMN"/>
    <property type="match status" value="1"/>
</dbReference>
<accession>A0A9P1GY00</accession>
<dbReference type="GO" id="GO:0010181">
    <property type="term" value="F:FMN binding"/>
    <property type="evidence" value="ECO:0007669"/>
    <property type="project" value="InterPro"/>
</dbReference>
<organism evidence="6 7">
    <name type="scientific">Parascedosporium putredinis</name>
    <dbReference type="NCBI Taxonomy" id="1442378"/>
    <lineage>
        <taxon>Eukaryota</taxon>
        <taxon>Fungi</taxon>
        <taxon>Dikarya</taxon>
        <taxon>Ascomycota</taxon>
        <taxon>Pezizomycotina</taxon>
        <taxon>Sordariomycetes</taxon>
        <taxon>Hypocreomycetidae</taxon>
        <taxon>Microascales</taxon>
        <taxon>Microascaceae</taxon>
        <taxon>Parascedosporium</taxon>
    </lineage>
</organism>
<name>A0A9P1GY00_9PEZI</name>
<sequence>MADSLLSKPLTLPCGIILPNRLAKAAMAEHMSDSAQRPTRPAFQSAYGAWADGGWGLVLTGNVQVDVRYLGGPYDLTMDSALPQDQLLALYKTLAQTCKRAGTPPSFASKFAFGTPREMSMQDIEDVVRRFAEAARFCADAGFDGIQIHAAHGYLLSQFLSPRANHRTDAYGGSPAGRAKIVVDIARAIREVVPPSFCVGLKLNSADHQDRSATGASSELEDCLEQTTLIAAEGLDFWKSAEELTRTLW</sequence>
<dbReference type="PANTHER" id="PTHR43656">
    <property type="entry name" value="BINDING OXIDOREDUCTASE, PUTATIVE (AFU_ORTHOLOGUE AFUA_2G08260)-RELATED"/>
    <property type="match status" value="1"/>
</dbReference>
<gene>
    <name evidence="6" type="ORF">PPNO1_LOCUS2150</name>
</gene>
<evidence type="ECO:0000256" key="1">
    <source>
        <dbReference type="ARBA" id="ARBA00005979"/>
    </source>
</evidence>
<dbReference type="AlphaFoldDB" id="A0A9P1GY00"/>
<proteinExistence type="inferred from homology"/>
<comment type="caution">
    <text evidence="6">The sequence shown here is derived from an EMBL/GenBank/DDBJ whole genome shotgun (WGS) entry which is preliminary data.</text>
</comment>
<dbReference type="InterPro" id="IPR051799">
    <property type="entry name" value="NADH_flavin_oxidoreductase"/>
</dbReference>
<keyword evidence="4" id="KW-0560">Oxidoreductase</keyword>
<dbReference type="Proteomes" id="UP000838763">
    <property type="component" value="Unassembled WGS sequence"/>
</dbReference>
<dbReference type="InterPro" id="IPR013785">
    <property type="entry name" value="Aldolase_TIM"/>
</dbReference>
<keyword evidence="7" id="KW-1185">Reference proteome</keyword>
<dbReference type="InterPro" id="IPR001155">
    <property type="entry name" value="OxRdtase_FMN_N"/>
</dbReference>
<dbReference type="PANTHER" id="PTHR43656:SF2">
    <property type="entry name" value="BINDING OXIDOREDUCTASE, PUTATIVE (AFU_ORTHOLOGUE AFUA_2G08260)-RELATED"/>
    <property type="match status" value="1"/>
</dbReference>
<keyword evidence="2" id="KW-0285">Flavoprotein</keyword>
<evidence type="ECO:0000313" key="7">
    <source>
        <dbReference type="Proteomes" id="UP000838763"/>
    </source>
</evidence>
<evidence type="ECO:0000259" key="5">
    <source>
        <dbReference type="Pfam" id="PF00724"/>
    </source>
</evidence>
<evidence type="ECO:0000256" key="2">
    <source>
        <dbReference type="ARBA" id="ARBA00022630"/>
    </source>
</evidence>
<feature type="domain" description="NADH:flavin oxidoreductase/NADH oxidase N-terminal" evidence="5">
    <location>
        <begin position="116"/>
        <end position="237"/>
    </location>
</feature>
<dbReference type="OrthoDB" id="1663137at2759"/>
<evidence type="ECO:0000256" key="4">
    <source>
        <dbReference type="ARBA" id="ARBA00023002"/>
    </source>
</evidence>
<dbReference type="SUPFAM" id="SSF51395">
    <property type="entry name" value="FMN-linked oxidoreductases"/>
    <property type="match status" value="1"/>
</dbReference>